<name>A0A9W9KE12_9EURO</name>
<comment type="caution">
    <text evidence="1">The sequence shown here is derived from an EMBL/GenBank/DDBJ whole genome shotgun (WGS) entry which is preliminary data.</text>
</comment>
<dbReference type="Proteomes" id="UP001141434">
    <property type="component" value="Unassembled WGS sequence"/>
</dbReference>
<reference evidence="1" key="2">
    <citation type="journal article" date="2023" name="IMA Fungus">
        <title>Comparative genomic study of the Penicillium genus elucidates a diverse pangenome and 15 lateral gene transfer events.</title>
        <authorList>
            <person name="Petersen C."/>
            <person name="Sorensen T."/>
            <person name="Nielsen M.R."/>
            <person name="Sondergaard T.E."/>
            <person name="Sorensen J.L."/>
            <person name="Fitzpatrick D.A."/>
            <person name="Frisvad J.C."/>
            <person name="Nielsen K.L."/>
        </authorList>
    </citation>
    <scope>NUCLEOTIDE SEQUENCE</scope>
    <source>
        <strain evidence="1">IBT 34128</strain>
    </source>
</reference>
<evidence type="ECO:0000313" key="1">
    <source>
        <dbReference type="EMBL" id="KAJ5101582.1"/>
    </source>
</evidence>
<dbReference type="AlphaFoldDB" id="A0A9W9KE12"/>
<organism evidence="1 2">
    <name type="scientific">Penicillium alfredii</name>
    <dbReference type="NCBI Taxonomy" id="1506179"/>
    <lineage>
        <taxon>Eukaryota</taxon>
        <taxon>Fungi</taxon>
        <taxon>Dikarya</taxon>
        <taxon>Ascomycota</taxon>
        <taxon>Pezizomycotina</taxon>
        <taxon>Eurotiomycetes</taxon>
        <taxon>Eurotiomycetidae</taxon>
        <taxon>Eurotiales</taxon>
        <taxon>Aspergillaceae</taxon>
        <taxon>Penicillium</taxon>
    </lineage>
</organism>
<proteinExistence type="predicted"/>
<accession>A0A9W9KE12</accession>
<sequence>MRVLHPIGSGTWIFPQIWSRRPFTVAVHRILLGVSAYPAAFQHQRARALVPTNHDLPPSAAFLRENVSATPSPHWPSAELLMRSAESLGRVIQSATNHALASALRHIRSSECLLLQSTRHQRRMPSGCD</sequence>
<protein>
    <submittedName>
        <fullName evidence="1">Uncharacterized protein</fullName>
    </submittedName>
</protein>
<dbReference type="GeneID" id="81393554"/>
<gene>
    <name evidence="1" type="ORF">NUU61_003804</name>
</gene>
<reference evidence="1" key="1">
    <citation type="submission" date="2022-11" db="EMBL/GenBank/DDBJ databases">
        <authorList>
            <person name="Petersen C."/>
        </authorList>
    </citation>
    <scope>NUCLEOTIDE SEQUENCE</scope>
    <source>
        <strain evidence="1">IBT 34128</strain>
    </source>
</reference>
<keyword evidence="2" id="KW-1185">Reference proteome</keyword>
<dbReference type="EMBL" id="JAPMSZ010000005">
    <property type="protein sequence ID" value="KAJ5101582.1"/>
    <property type="molecule type" value="Genomic_DNA"/>
</dbReference>
<dbReference type="RefSeq" id="XP_056512413.1">
    <property type="nucleotide sequence ID" value="XM_056654386.1"/>
</dbReference>
<evidence type="ECO:0000313" key="2">
    <source>
        <dbReference type="Proteomes" id="UP001141434"/>
    </source>
</evidence>